<proteinExistence type="inferred from homology"/>
<dbReference type="RefSeq" id="WP_305995779.1">
    <property type="nucleotide sequence ID" value="NZ_JAVALS010000003.1"/>
</dbReference>
<evidence type="ECO:0000256" key="1">
    <source>
        <dbReference type="ARBA" id="ARBA00001938"/>
    </source>
</evidence>
<dbReference type="CDD" id="cd06849">
    <property type="entry name" value="lipoyl_domain"/>
    <property type="match status" value="1"/>
</dbReference>
<dbReference type="Gene3D" id="4.10.320.10">
    <property type="entry name" value="E3-binding domain"/>
    <property type="match status" value="1"/>
</dbReference>
<comment type="similarity">
    <text evidence="2 4">Belongs to the 2-oxoacid dehydrogenase family.</text>
</comment>
<keyword evidence="4 7" id="KW-0012">Acyltransferase</keyword>
<protein>
    <recommendedName>
        <fullName evidence="4">Dihydrolipoamide acetyltransferase component of pyruvate dehydrogenase complex</fullName>
        <ecNumber evidence="4">2.3.1.-</ecNumber>
    </recommendedName>
</protein>
<dbReference type="Gene3D" id="3.30.559.10">
    <property type="entry name" value="Chloramphenicol acetyltransferase-like domain"/>
    <property type="match status" value="1"/>
</dbReference>
<dbReference type="SUPFAM" id="SSF51230">
    <property type="entry name" value="Single hybrid motif"/>
    <property type="match status" value="1"/>
</dbReference>
<sequence length="422" mass="43097">MATLITMPAIVADSTDAVLSLWLRKPGDTVSAGDALAEIETEKASVEMEAEASGILRRLLVEEGSTVAVGAPIAILGGAEETEAELLAVLGEAAAPAAEPTTAAPAAPAPVTTAPLTAVDEPRVFASPLARRLAREHGLSVDALQGSGPGGRIVRSDVLAAASAAPAPVTTAPAPVTVAEAPAPAAAPSSAITELPEGAERVPLSRMRATIARRLSESKSTVPHFYLSRDVTMDALLALRRQINEAASRKVTVNDLVVRAVALALQDVPEANVSWGGDHVVRYRASDVSVAVAIDGGLVTPVLRGAESLSIEALSATLADNAERARDGKLAPAELSGGSFTVSNLGMFGVREFAAIINPPQAGILAVGSAEQRAVVVDGGLTVATRMTVTLSADHRCVDGAVGARFLAAFAQRVENPLSILL</sequence>
<dbReference type="InterPro" id="IPR045257">
    <property type="entry name" value="E2/Pdx1"/>
</dbReference>
<dbReference type="Pfam" id="PF00364">
    <property type="entry name" value="Biotin_lipoyl"/>
    <property type="match status" value="1"/>
</dbReference>
<evidence type="ECO:0000259" key="6">
    <source>
        <dbReference type="PROSITE" id="PS51826"/>
    </source>
</evidence>
<comment type="caution">
    <text evidence="7">The sequence shown here is derived from an EMBL/GenBank/DDBJ whole genome shotgun (WGS) entry which is preliminary data.</text>
</comment>
<dbReference type="EMBL" id="JAVALS010000003">
    <property type="protein sequence ID" value="MDP5226722.1"/>
    <property type="molecule type" value="Genomic_DNA"/>
</dbReference>
<reference evidence="7 8" key="1">
    <citation type="submission" date="2023-08" db="EMBL/GenBank/DDBJ databases">
        <title>Arthrobacter horti sp. nov., isolated from forest soil.</title>
        <authorList>
            <person name="Park M."/>
        </authorList>
    </citation>
    <scope>NUCLEOTIDE SEQUENCE [LARGE SCALE GENOMIC DNA]</scope>
    <source>
        <strain evidence="7 8">YJM1</strain>
    </source>
</reference>
<evidence type="ECO:0000313" key="8">
    <source>
        <dbReference type="Proteomes" id="UP001232725"/>
    </source>
</evidence>
<dbReference type="InterPro" id="IPR003016">
    <property type="entry name" value="2-oxoA_DH_lipoyl-BS"/>
</dbReference>
<dbReference type="InterPro" id="IPR023213">
    <property type="entry name" value="CAT-like_dom_sf"/>
</dbReference>
<dbReference type="EC" id="2.3.1.-" evidence="4"/>
<comment type="cofactor">
    <cofactor evidence="1 4">
        <name>(R)-lipoate</name>
        <dbReference type="ChEBI" id="CHEBI:83088"/>
    </cofactor>
</comment>
<evidence type="ECO:0000313" key="7">
    <source>
        <dbReference type="EMBL" id="MDP5226722.1"/>
    </source>
</evidence>
<dbReference type="InterPro" id="IPR000089">
    <property type="entry name" value="Biotin_lipoyl"/>
</dbReference>
<evidence type="ECO:0000256" key="2">
    <source>
        <dbReference type="ARBA" id="ARBA00007317"/>
    </source>
</evidence>
<dbReference type="SUPFAM" id="SSF47005">
    <property type="entry name" value="Peripheral subunit-binding domain of 2-oxo acid dehydrogenase complex"/>
    <property type="match status" value="1"/>
</dbReference>
<evidence type="ECO:0000256" key="3">
    <source>
        <dbReference type="ARBA" id="ARBA00022823"/>
    </source>
</evidence>
<keyword evidence="4 7" id="KW-0808">Transferase</keyword>
<dbReference type="GO" id="GO:0016746">
    <property type="term" value="F:acyltransferase activity"/>
    <property type="evidence" value="ECO:0007669"/>
    <property type="project" value="UniProtKB-KW"/>
</dbReference>
<dbReference type="Pfam" id="PF00198">
    <property type="entry name" value="2-oxoacid_dh"/>
    <property type="match status" value="1"/>
</dbReference>
<gene>
    <name evidence="7" type="ORF">Q9R02_06110</name>
</gene>
<dbReference type="InterPro" id="IPR011053">
    <property type="entry name" value="Single_hybrid_motif"/>
</dbReference>
<evidence type="ECO:0000259" key="5">
    <source>
        <dbReference type="PROSITE" id="PS50968"/>
    </source>
</evidence>
<dbReference type="Proteomes" id="UP001232725">
    <property type="component" value="Unassembled WGS sequence"/>
</dbReference>
<accession>A0ABT9IMB1</accession>
<dbReference type="InterPro" id="IPR004167">
    <property type="entry name" value="PSBD"/>
</dbReference>
<dbReference type="PANTHER" id="PTHR23151">
    <property type="entry name" value="DIHYDROLIPOAMIDE ACETYL/SUCCINYL-TRANSFERASE-RELATED"/>
    <property type="match status" value="1"/>
</dbReference>
<feature type="domain" description="Lipoyl-binding" evidence="5">
    <location>
        <begin position="2"/>
        <end position="77"/>
    </location>
</feature>
<dbReference type="Pfam" id="PF02817">
    <property type="entry name" value="E3_binding"/>
    <property type="match status" value="1"/>
</dbReference>
<dbReference type="Gene3D" id="2.40.50.100">
    <property type="match status" value="1"/>
</dbReference>
<evidence type="ECO:0000256" key="4">
    <source>
        <dbReference type="RuleBase" id="RU003423"/>
    </source>
</evidence>
<dbReference type="InterPro" id="IPR001078">
    <property type="entry name" value="2-oxoacid_DH_actylTfrase"/>
</dbReference>
<dbReference type="PROSITE" id="PS50968">
    <property type="entry name" value="BIOTINYL_LIPOYL"/>
    <property type="match status" value="1"/>
</dbReference>
<keyword evidence="8" id="KW-1185">Reference proteome</keyword>
<dbReference type="InterPro" id="IPR036625">
    <property type="entry name" value="E3-bd_dom_sf"/>
</dbReference>
<dbReference type="PROSITE" id="PS51826">
    <property type="entry name" value="PSBD"/>
    <property type="match status" value="1"/>
</dbReference>
<feature type="domain" description="Peripheral subunit-binding (PSBD)" evidence="6">
    <location>
        <begin position="125"/>
        <end position="162"/>
    </location>
</feature>
<keyword evidence="3 4" id="KW-0450">Lipoyl</keyword>
<dbReference type="SUPFAM" id="SSF52777">
    <property type="entry name" value="CoA-dependent acyltransferases"/>
    <property type="match status" value="1"/>
</dbReference>
<name>A0ABT9IMB1_9MICC</name>
<dbReference type="PANTHER" id="PTHR23151:SF90">
    <property type="entry name" value="DIHYDROLIPOYLLYSINE-RESIDUE ACETYLTRANSFERASE COMPONENT OF PYRUVATE DEHYDROGENASE COMPLEX, MITOCHONDRIAL-RELATED"/>
    <property type="match status" value="1"/>
</dbReference>
<organism evidence="7 8">
    <name type="scientific">Arthrobacter horti</name>
    <dbReference type="NCBI Taxonomy" id="3068273"/>
    <lineage>
        <taxon>Bacteria</taxon>
        <taxon>Bacillati</taxon>
        <taxon>Actinomycetota</taxon>
        <taxon>Actinomycetes</taxon>
        <taxon>Micrococcales</taxon>
        <taxon>Micrococcaceae</taxon>
        <taxon>Arthrobacter</taxon>
    </lineage>
</organism>
<dbReference type="PROSITE" id="PS00189">
    <property type="entry name" value="LIPOYL"/>
    <property type="match status" value="1"/>
</dbReference>